<dbReference type="PROSITE" id="PS50191">
    <property type="entry name" value="CRAL_TRIO"/>
    <property type="match status" value="1"/>
</dbReference>
<reference evidence="4 5" key="1">
    <citation type="submission" date="2025-04" db="UniProtKB">
        <authorList>
            <consortium name="RefSeq"/>
        </authorList>
    </citation>
    <scope>IDENTIFICATION</scope>
</reference>
<gene>
    <name evidence="4 5" type="primary">LOC107819398</name>
</gene>
<dbReference type="SMART" id="SM00516">
    <property type="entry name" value="SEC14"/>
    <property type="match status" value="1"/>
</dbReference>
<dbReference type="PANTHER" id="PTHR47041:SF7">
    <property type="entry name" value="PHOSPHATIDYLINOSITOL_PHOSPHATIDYLCHOLINE TRANSFER PROTEIN SFH12-LIKE ISOFORM X1"/>
    <property type="match status" value="1"/>
</dbReference>
<dbReference type="OrthoDB" id="1434354at2759"/>
<protein>
    <submittedName>
        <fullName evidence="4 5">Phosphatidylinositol/phosphatidylcholine transfer protein SFH12 isoform X1</fullName>
    </submittedName>
</protein>
<feature type="domain" description="CRAL-TRIO" evidence="3">
    <location>
        <begin position="254"/>
        <end position="414"/>
    </location>
</feature>
<dbReference type="SMR" id="A0A1S4CIF6"/>
<dbReference type="PaxDb" id="4097-A0A1S4CIF6"/>
<sequence length="526" mass="59596">MGDLPCPPYPNQRLEARILSKNKLPKICLVASATKHFSEKTLKCITKVKQSVQTSGAAGDVVVFLATTAALEIVRRLSKCRCPFIWRGLQALQVLCYPPFKWIQKWAPLKALVKQLQMLNSWIRNVDFFPVWLVIILHESLIQKLSRPMLLLSIATVFSDQSSSTEETTPNDYHDSRAYPQASSHDEVLDDDYPERWLLELHRELREEGISVPERLNDDELRQFYAAANGDFSRLLSSVKKTIKWRQSYTILSPEELEACSQFIFWHGHDANQRPCLIIRLGLACSNLKSRDRLLVVKAVVSQIEHGILSLVDVRHPQITVLMDCEGLSPLGFPIHTMRSCAMLLQDHYPNRLSSLIVVRLPQVAQIIMQAFFKVLKPATRQKVRIIGRNHLEFLSKNLDSIPSFLGGSCVCSKCSDGSNVEGKSDEVTLAEPTPDRVDRSDEVSRTEPTPDHVNKSDEVTWTEPTPDHVNESPKLDHNNVSNTNGNREELMKTLIIGILLVCILIAVIVAMHYPERLPLLHSLRQ</sequence>
<dbReference type="RefSeq" id="XP_016500992.1">
    <property type="nucleotide sequence ID" value="XM_016645506.1"/>
</dbReference>
<keyword evidence="2" id="KW-0812">Transmembrane</keyword>
<organism evidence="5">
    <name type="scientific">Nicotiana tabacum</name>
    <name type="common">Common tobacco</name>
    <dbReference type="NCBI Taxonomy" id="4097"/>
    <lineage>
        <taxon>Eukaryota</taxon>
        <taxon>Viridiplantae</taxon>
        <taxon>Streptophyta</taxon>
        <taxon>Embryophyta</taxon>
        <taxon>Tracheophyta</taxon>
        <taxon>Spermatophyta</taxon>
        <taxon>Magnoliopsida</taxon>
        <taxon>eudicotyledons</taxon>
        <taxon>Gunneridae</taxon>
        <taxon>Pentapetalae</taxon>
        <taxon>asterids</taxon>
        <taxon>lamiids</taxon>
        <taxon>Solanales</taxon>
        <taxon>Solanaceae</taxon>
        <taxon>Nicotianoideae</taxon>
        <taxon>Nicotianeae</taxon>
        <taxon>Nicotiana</taxon>
    </lineage>
</organism>
<dbReference type="STRING" id="4097.A0A1S4CIF6"/>
<feature type="compositionally biased region" description="Basic and acidic residues" evidence="1">
    <location>
        <begin position="434"/>
        <end position="459"/>
    </location>
</feature>
<dbReference type="KEGG" id="nta:107819398"/>
<dbReference type="PANTHER" id="PTHR47041">
    <property type="entry name" value="SEC14 CYTOSOLIC FACTOR FAMILY PROTEIN / PHOSPHOGLYCERIDE TRANSFER FAMILY PROTEIN"/>
    <property type="match status" value="1"/>
</dbReference>
<dbReference type="InterPro" id="IPR001251">
    <property type="entry name" value="CRAL-TRIO_dom"/>
</dbReference>
<name>A0A1S4CIF6_TOBAC</name>
<dbReference type="Pfam" id="PF00650">
    <property type="entry name" value="CRAL_TRIO"/>
    <property type="match status" value="1"/>
</dbReference>
<feature type="region of interest" description="Disordered" evidence="1">
    <location>
        <begin position="423"/>
        <end position="483"/>
    </location>
</feature>
<dbReference type="CDD" id="cd00170">
    <property type="entry name" value="SEC14"/>
    <property type="match status" value="1"/>
</dbReference>
<feature type="transmembrane region" description="Helical" evidence="2">
    <location>
        <begin position="495"/>
        <end position="515"/>
    </location>
</feature>
<dbReference type="AlphaFoldDB" id="A0A1S4CIF6"/>
<dbReference type="InterPro" id="IPR036865">
    <property type="entry name" value="CRAL-TRIO_dom_sf"/>
</dbReference>
<keyword evidence="2" id="KW-0472">Membrane</keyword>
<dbReference type="Gene3D" id="3.40.525.10">
    <property type="entry name" value="CRAL-TRIO lipid binding domain"/>
    <property type="match status" value="1"/>
</dbReference>
<evidence type="ECO:0000313" key="4">
    <source>
        <dbReference type="RefSeq" id="XP_016500991.1"/>
    </source>
</evidence>
<evidence type="ECO:0000256" key="1">
    <source>
        <dbReference type="SAM" id="MobiDB-lite"/>
    </source>
</evidence>
<accession>A0A1S4CIF6</accession>
<evidence type="ECO:0000313" key="5">
    <source>
        <dbReference type="RefSeq" id="XP_016500992.1"/>
    </source>
</evidence>
<proteinExistence type="predicted"/>
<feature type="compositionally biased region" description="Basic and acidic residues" evidence="1">
    <location>
        <begin position="466"/>
        <end position="478"/>
    </location>
</feature>
<dbReference type="RefSeq" id="XP_016500991.1">
    <property type="nucleotide sequence ID" value="XM_016645505.1"/>
</dbReference>
<keyword evidence="2" id="KW-1133">Transmembrane helix</keyword>
<dbReference type="SUPFAM" id="SSF52087">
    <property type="entry name" value="CRAL/TRIO domain"/>
    <property type="match status" value="1"/>
</dbReference>
<evidence type="ECO:0000259" key="3">
    <source>
        <dbReference type="PROSITE" id="PS50191"/>
    </source>
</evidence>
<evidence type="ECO:0000256" key="2">
    <source>
        <dbReference type="SAM" id="Phobius"/>
    </source>
</evidence>